<evidence type="ECO:0000256" key="3">
    <source>
        <dbReference type="ARBA" id="ARBA00023082"/>
    </source>
</evidence>
<keyword evidence="4" id="KW-0804">Transcription</keyword>
<feature type="domain" description="RNA polymerase sigma-70 region 2" evidence="5">
    <location>
        <begin position="114"/>
        <end position="181"/>
    </location>
</feature>
<dbReference type="Pfam" id="PF04542">
    <property type="entry name" value="Sigma70_r2"/>
    <property type="match status" value="1"/>
</dbReference>
<dbReference type="InterPro" id="IPR013324">
    <property type="entry name" value="RNA_pol_sigma_r3/r4-like"/>
</dbReference>
<dbReference type="InterPro" id="IPR013325">
    <property type="entry name" value="RNA_pol_sigma_r2"/>
</dbReference>
<dbReference type="Gene3D" id="1.10.1740.10">
    <property type="match status" value="1"/>
</dbReference>
<comment type="caution">
    <text evidence="7">The sequence shown here is derived from an EMBL/GenBank/DDBJ whole genome shotgun (WGS) entry which is preliminary data.</text>
</comment>
<evidence type="ECO:0000313" key="8">
    <source>
        <dbReference type="Proteomes" id="UP000322699"/>
    </source>
</evidence>
<dbReference type="SUPFAM" id="SSF88659">
    <property type="entry name" value="Sigma3 and sigma4 domains of RNA polymerase sigma factors"/>
    <property type="match status" value="1"/>
</dbReference>
<dbReference type="Pfam" id="PF08281">
    <property type="entry name" value="Sigma70_r4_2"/>
    <property type="match status" value="1"/>
</dbReference>
<evidence type="ECO:0000256" key="4">
    <source>
        <dbReference type="ARBA" id="ARBA00023163"/>
    </source>
</evidence>
<sequence>MNTTKLVTRAFHVFAKSQAMRMVTLNAGFFRNYLADCAGKRLTRESAGLRLSLSCHSDFRDLDIPRFASNQITVVAIFNQTDRKRGWWKSRFKNGLRLMAIGKVEMRTPEFIQLLTSNQSRLYGYILSLTFDPDQANDVLQQTNQILWQKEEDFEIGTNFIAWSFRIAYFQVLAHRKRIQRDRLVFDEDVLRDIADVPSSSDETFEIRQRLLRHCLEKLTEHQRQFVRLRYSKGLKLDAIATETDRNVNAVKQILFRARAALMACVSDCLPEEAK</sequence>
<dbReference type="Proteomes" id="UP000322699">
    <property type="component" value="Unassembled WGS sequence"/>
</dbReference>
<keyword evidence="8" id="KW-1185">Reference proteome</keyword>
<keyword evidence="3" id="KW-0731">Sigma factor</keyword>
<dbReference type="RefSeq" id="WP_235033303.1">
    <property type="nucleotide sequence ID" value="NZ_LWSK01000019.1"/>
</dbReference>
<dbReference type="GO" id="GO:0016987">
    <property type="term" value="F:sigma factor activity"/>
    <property type="evidence" value="ECO:0007669"/>
    <property type="project" value="UniProtKB-KW"/>
</dbReference>
<dbReference type="GO" id="GO:0006352">
    <property type="term" value="P:DNA-templated transcription initiation"/>
    <property type="evidence" value="ECO:0007669"/>
    <property type="project" value="InterPro"/>
</dbReference>
<reference evidence="7 8" key="1">
    <citation type="submission" date="2019-08" db="EMBL/GenBank/DDBJ databases">
        <title>Deep-cultivation of Planctomycetes and their phenomic and genomic characterization uncovers novel biology.</title>
        <authorList>
            <person name="Wiegand S."/>
            <person name="Jogler M."/>
            <person name="Boedeker C."/>
            <person name="Pinto D."/>
            <person name="Vollmers J."/>
            <person name="Rivas-Marin E."/>
            <person name="Kohn T."/>
            <person name="Peeters S.H."/>
            <person name="Heuer A."/>
            <person name="Rast P."/>
            <person name="Oberbeckmann S."/>
            <person name="Bunk B."/>
            <person name="Jeske O."/>
            <person name="Meyerdierks A."/>
            <person name="Storesund J.E."/>
            <person name="Kallscheuer N."/>
            <person name="Luecker S."/>
            <person name="Lage O.M."/>
            <person name="Pohl T."/>
            <person name="Merkel B.J."/>
            <person name="Hornburger P."/>
            <person name="Mueller R.-W."/>
            <person name="Bruemmer F."/>
            <person name="Labrenz M."/>
            <person name="Spormann A.M."/>
            <person name="Op Den Camp H."/>
            <person name="Overmann J."/>
            <person name="Amann R."/>
            <person name="Jetten M.S.M."/>
            <person name="Mascher T."/>
            <person name="Medema M.H."/>
            <person name="Devos D.P."/>
            <person name="Kaster A.-K."/>
            <person name="Ovreas L."/>
            <person name="Rohde M."/>
            <person name="Galperin M.Y."/>
            <person name="Jogler C."/>
        </authorList>
    </citation>
    <scope>NUCLEOTIDE SEQUENCE [LARGE SCALE GENOMIC DNA]</scope>
    <source>
        <strain evidence="7 8">LF1</strain>
    </source>
</reference>
<evidence type="ECO:0000256" key="1">
    <source>
        <dbReference type="ARBA" id="ARBA00010641"/>
    </source>
</evidence>
<proteinExistence type="inferred from homology"/>
<comment type="similarity">
    <text evidence="1">Belongs to the sigma-70 factor family. ECF subfamily.</text>
</comment>
<dbReference type="PANTHER" id="PTHR43133">
    <property type="entry name" value="RNA POLYMERASE ECF-TYPE SIGMA FACTO"/>
    <property type="match status" value="1"/>
</dbReference>
<dbReference type="EMBL" id="VRLW01000001">
    <property type="protein sequence ID" value="KAA1260249.1"/>
    <property type="molecule type" value="Genomic_DNA"/>
</dbReference>
<dbReference type="InterPro" id="IPR039425">
    <property type="entry name" value="RNA_pol_sigma-70-like"/>
</dbReference>
<dbReference type="GO" id="GO:0003677">
    <property type="term" value="F:DNA binding"/>
    <property type="evidence" value="ECO:0007669"/>
    <property type="project" value="InterPro"/>
</dbReference>
<dbReference type="InterPro" id="IPR013249">
    <property type="entry name" value="RNA_pol_sigma70_r4_t2"/>
</dbReference>
<organism evidence="7 8">
    <name type="scientific">Rubripirellula obstinata</name>
    <dbReference type="NCBI Taxonomy" id="406547"/>
    <lineage>
        <taxon>Bacteria</taxon>
        <taxon>Pseudomonadati</taxon>
        <taxon>Planctomycetota</taxon>
        <taxon>Planctomycetia</taxon>
        <taxon>Pirellulales</taxon>
        <taxon>Pirellulaceae</taxon>
        <taxon>Rubripirellula</taxon>
    </lineage>
</organism>
<dbReference type="AlphaFoldDB" id="A0A5B1CKJ5"/>
<evidence type="ECO:0000256" key="2">
    <source>
        <dbReference type="ARBA" id="ARBA00023015"/>
    </source>
</evidence>
<keyword evidence="2" id="KW-0805">Transcription regulation</keyword>
<dbReference type="NCBIfam" id="TIGR02937">
    <property type="entry name" value="sigma70-ECF"/>
    <property type="match status" value="1"/>
</dbReference>
<dbReference type="InterPro" id="IPR007627">
    <property type="entry name" value="RNA_pol_sigma70_r2"/>
</dbReference>
<dbReference type="CDD" id="cd06171">
    <property type="entry name" value="Sigma70_r4"/>
    <property type="match status" value="1"/>
</dbReference>
<dbReference type="SUPFAM" id="SSF88946">
    <property type="entry name" value="Sigma2 domain of RNA polymerase sigma factors"/>
    <property type="match status" value="1"/>
</dbReference>
<evidence type="ECO:0000259" key="5">
    <source>
        <dbReference type="Pfam" id="PF04542"/>
    </source>
</evidence>
<accession>A0A5B1CKJ5</accession>
<evidence type="ECO:0000313" key="7">
    <source>
        <dbReference type="EMBL" id="KAA1260249.1"/>
    </source>
</evidence>
<dbReference type="InterPro" id="IPR014331">
    <property type="entry name" value="RNA_pol_sigma70_ECF_RHOBA"/>
</dbReference>
<dbReference type="InterPro" id="IPR036388">
    <property type="entry name" value="WH-like_DNA-bd_sf"/>
</dbReference>
<dbReference type="InterPro" id="IPR014284">
    <property type="entry name" value="RNA_pol_sigma-70_dom"/>
</dbReference>
<gene>
    <name evidence="7" type="primary">sigK_2</name>
    <name evidence="7" type="ORF">LF1_27880</name>
</gene>
<feature type="domain" description="RNA polymerase sigma factor 70 region 4 type 2" evidence="6">
    <location>
        <begin position="210"/>
        <end position="262"/>
    </location>
</feature>
<dbReference type="NCBIfam" id="TIGR02989">
    <property type="entry name" value="Sig-70_gvs1"/>
    <property type="match status" value="1"/>
</dbReference>
<dbReference type="Gene3D" id="1.10.10.10">
    <property type="entry name" value="Winged helix-like DNA-binding domain superfamily/Winged helix DNA-binding domain"/>
    <property type="match status" value="1"/>
</dbReference>
<dbReference type="PANTHER" id="PTHR43133:SF51">
    <property type="entry name" value="RNA POLYMERASE SIGMA FACTOR"/>
    <property type="match status" value="1"/>
</dbReference>
<name>A0A5B1CKJ5_9BACT</name>
<protein>
    <submittedName>
        <fullName evidence="7">ECF RNA polymerase sigma factor SigK</fullName>
    </submittedName>
</protein>
<evidence type="ECO:0000259" key="6">
    <source>
        <dbReference type="Pfam" id="PF08281"/>
    </source>
</evidence>